<name>A0A178KB00_9GAMM</name>
<dbReference type="Proteomes" id="UP000078503">
    <property type="component" value="Unassembled WGS sequence"/>
</dbReference>
<keyword evidence="3" id="KW-1185">Reference proteome</keyword>
<evidence type="ECO:0000313" key="3">
    <source>
        <dbReference type="Proteomes" id="UP000078503"/>
    </source>
</evidence>
<accession>A0A178KB00</accession>
<feature type="compositionally biased region" description="Low complexity" evidence="1">
    <location>
        <begin position="128"/>
        <end position="144"/>
    </location>
</feature>
<dbReference type="OrthoDB" id="5829963at2"/>
<evidence type="ECO:0000313" key="2">
    <source>
        <dbReference type="EMBL" id="OAN13823.1"/>
    </source>
</evidence>
<proteinExistence type="predicted"/>
<gene>
    <name evidence="2" type="ORF">A3K86_14805</name>
</gene>
<organism evidence="2 3">
    <name type="scientific">Photobacterium jeanii</name>
    <dbReference type="NCBI Taxonomy" id="858640"/>
    <lineage>
        <taxon>Bacteria</taxon>
        <taxon>Pseudomonadati</taxon>
        <taxon>Pseudomonadota</taxon>
        <taxon>Gammaproteobacteria</taxon>
        <taxon>Vibrionales</taxon>
        <taxon>Vibrionaceae</taxon>
        <taxon>Photobacterium</taxon>
    </lineage>
</organism>
<protein>
    <recommendedName>
        <fullName evidence="4">Lipoprotein</fullName>
    </recommendedName>
</protein>
<comment type="caution">
    <text evidence="2">The sequence shown here is derived from an EMBL/GenBank/DDBJ whole genome shotgun (WGS) entry which is preliminary data.</text>
</comment>
<evidence type="ECO:0008006" key="4">
    <source>
        <dbReference type="Google" id="ProtNLM"/>
    </source>
</evidence>
<dbReference type="AlphaFoldDB" id="A0A178KB00"/>
<evidence type="ECO:0000256" key="1">
    <source>
        <dbReference type="SAM" id="MobiDB-lite"/>
    </source>
</evidence>
<reference evidence="2 3" key="1">
    <citation type="submission" date="2016-03" db="EMBL/GenBank/DDBJ databases">
        <title>Photobacterium proteolyticum sp. nov. a protease producing bacterium isolated from ocean sediments of Laizhou Bay.</title>
        <authorList>
            <person name="Li Y."/>
        </authorList>
    </citation>
    <scope>NUCLEOTIDE SEQUENCE [LARGE SCALE GENOMIC DNA]</scope>
    <source>
        <strain evidence="2 3">R-40508</strain>
    </source>
</reference>
<dbReference type="PROSITE" id="PS51257">
    <property type="entry name" value="PROKAR_LIPOPROTEIN"/>
    <property type="match status" value="1"/>
</dbReference>
<dbReference type="EMBL" id="LVHF01000028">
    <property type="protein sequence ID" value="OAN13823.1"/>
    <property type="molecule type" value="Genomic_DNA"/>
</dbReference>
<sequence>MKVKSALLVAIVLGIAGCNGGDDVAESDSMYVEANNYKAQQFTLDKKQQVKVRASLIGGHSVELFLLDESDYQTWVDTTQNRDFANAGLTYIAAITPLNGSSQETGWRTLEAGKYCVMVENTVFSEVKPSSSSTTSTASYSVLTKPTETN</sequence>
<dbReference type="RefSeq" id="WP_068332564.1">
    <property type="nucleotide sequence ID" value="NZ_LVHF01000028.1"/>
</dbReference>
<feature type="region of interest" description="Disordered" evidence="1">
    <location>
        <begin position="128"/>
        <end position="150"/>
    </location>
</feature>